<dbReference type="EMBL" id="JAPDRN010000024">
    <property type="protein sequence ID" value="KAJ9637597.1"/>
    <property type="molecule type" value="Genomic_DNA"/>
</dbReference>
<evidence type="ECO:0000256" key="1">
    <source>
        <dbReference type="SAM" id="MobiDB-lite"/>
    </source>
</evidence>
<dbReference type="AlphaFoldDB" id="A0AA38Y6V8"/>
<feature type="region of interest" description="Disordered" evidence="1">
    <location>
        <begin position="1"/>
        <end position="89"/>
    </location>
</feature>
<evidence type="ECO:0000313" key="3">
    <source>
        <dbReference type="Proteomes" id="UP001172681"/>
    </source>
</evidence>
<accession>A0AA38Y6V8</accession>
<feature type="compositionally biased region" description="Polar residues" evidence="1">
    <location>
        <begin position="411"/>
        <end position="431"/>
    </location>
</feature>
<keyword evidence="3" id="KW-1185">Reference proteome</keyword>
<feature type="compositionally biased region" description="Low complexity" evidence="1">
    <location>
        <begin position="78"/>
        <end position="89"/>
    </location>
</feature>
<feature type="region of interest" description="Disordered" evidence="1">
    <location>
        <begin position="327"/>
        <end position="346"/>
    </location>
</feature>
<feature type="region of interest" description="Disordered" evidence="1">
    <location>
        <begin position="102"/>
        <end position="162"/>
    </location>
</feature>
<proteinExistence type="predicted"/>
<comment type="caution">
    <text evidence="2">The sequence shown here is derived from an EMBL/GenBank/DDBJ whole genome shotgun (WGS) entry which is preliminary data.</text>
</comment>
<feature type="region of interest" description="Disordered" evidence="1">
    <location>
        <begin position="588"/>
        <end position="609"/>
    </location>
</feature>
<reference evidence="2" key="1">
    <citation type="submission" date="2022-10" db="EMBL/GenBank/DDBJ databases">
        <title>Culturing micro-colonial fungi from biological soil crusts in the Mojave desert and describing Neophaeococcomyces mojavensis, and introducing the new genera and species Taxawa tesnikishii.</title>
        <authorList>
            <person name="Kurbessoian T."/>
            <person name="Stajich J.E."/>
        </authorList>
    </citation>
    <scope>NUCLEOTIDE SEQUENCE</scope>
    <source>
        <strain evidence="2">TK_35</strain>
    </source>
</reference>
<evidence type="ECO:0000313" key="2">
    <source>
        <dbReference type="EMBL" id="KAJ9637597.1"/>
    </source>
</evidence>
<feature type="region of interest" description="Disordered" evidence="1">
    <location>
        <begin position="356"/>
        <end position="436"/>
    </location>
</feature>
<feature type="compositionally biased region" description="Basic and acidic residues" evidence="1">
    <location>
        <begin position="27"/>
        <end position="45"/>
    </location>
</feature>
<feature type="compositionally biased region" description="Basic and acidic residues" evidence="1">
    <location>
        <begin position="699"/>
        <end position="710"/>
    </location>
</feature>
<name>A0AA38Y6V8_9EURO</name>
<feature type="compositionally biased region" description="Low complexity" evidence="1">
    <location>
        <begin position="382"/>
        <end position="398"/>
    </location>
</feature>
<feature type="compositionally biased region" description="Basic and acidic residues" evidence="1">
    <location>
        <begin position="102"/>
        <end position="111"/>
    </location>
</feature>
<organism evidence="2 3">
    <name type="scientific">Knufia peltigerae</name>
    <dbReference type="NCBI Taxonomy" id="1002370"/>
    <lineage>
        <taxon>Eukaryota</taxon>
        <taxon>Fungi</taxon>
        <taxon>Dikarya</taxon>
        <taxon>Ascomycota</taxon>
        <taxon>Pezizomycotina</taxon>
        <taxon>Eurotiomycetes</taxon>
        <taxon>Chaetothyriomycetidae</taxon>
        <taxon>Chaetothyriales</taxon>
        <taxon>Trichomeriaceae</taxon>
        <taxon>Knufia</taxon>
    </lineage>
</organism>
<protein>
    <submittedName>
        <fullName evidence="2">Uncharacterized protein</fullName>
    </submittedName>
</protein>
<dbReference type="Proteomes" id="UP001172681">
    <property type="component" value="Unassembled WGS sequence"/>
</dbReference>
<gene>
    <name evidence="2" type="ORF">H2204_004746</name>
</gene>
<sequence length="736" mass="80822">MCNSRSPTRPTADAIEGDLYPKYDALNPDHDPQRAIDASSVDKPKQFRRPPSPHPLKISGLSLMSKASHANSDKKSSESSSSDKSSPPKTFLGAITALFYKENREPAKTQDEDPVIQVHISPGKKSPKKSVRFRPENTVIDAETRSSPIDIPKQPPLLPPIDLTRTPIMTAMRRLQDTIPTGRPQPTHVLRNSADFRHARETTKASDILPNMSKKPLTEILPSQAGPTVLPRAVNPPVEPPVNPFDDPPEEIDPEISRIVRDQYGAGYHRRLSSLSSCLEIASGQGVFGTGSKAQMFEGEDTRGTAHISEKKEDAFECFPTMKLSASSEKACAGKTSPNDEKPFRKLRLAQEDKLPTTHPDLTGQDAWNPQPYDADSDLDPPDVFSDSSSTSSGDVLTMVVPKRTRPFPQDKTTAPESLTDPFSSSSTRTAATDPENSLDAATLALEEATAESSMASLANFPQEQAIANGRCPFDEDVFVPAVLETIEAGEIAFRELVCQEGGLRKFWDQTQLPSNTAPRKDTKALSLWETDDVLDAARLELRKRQTDSRSMVDVLRRIISQAGLGRPLHGNTETEDELDITSLFDMEGSSSDDEIQPRSWLAGQAESSTSADVRGLLNALTVDENNFARPMFGTTNFRPKMIDLPLRLKRDMVDNPSTSEEGGYVSENELCSESPPDMTSRHTSSEMEEATTNNDKWSPCDHSEQDASDKTGAAMVLKSPSESLDEDEKYCRGII</sequence>
<feature type="region of interest" description="Disordered" evidence="1">
    <location>
        <begin position="655"/>
        <end position="736"/>
    </location>
</feature>